<evidence type="ECO:0000313" key="3">
    <source>
        <dbReference type="Proteomes" id="UP000280935"/>
    </source>
</evidence>
<dbReference type="RefSeq" id="WP_125226863.1">
    <property type="nucleotide sequence ID" value="NZ_RQYT01000003.1"/>
</dbReference>
<comment type="caution">
    <text evidence="2">The sequence shown here is derived from an EMBL/GenBank/DDBJ whole genome shotgun (WGS) entry which is preliminary data.</text>
</comment>
<reference evidence="2 3" key="1">
    <citation type="submission" date="2018-11" db="EMBL/GenBank/DDBJ databases">
        <title>Genomes From Bacteria Associated with the Canine Oral Cavity: a Test Case for Automated Genome-Based Taxonomic Assignment.</title>
        <authorList>
            <person name="Coil D.A."/>
            <person name="Jospin G."/>
            <person name="Darling A.E."/>
            <person name="Wallis C."/>
            <person name="Davis I.J."/>
            <person name="Harris S."/>
            <person name="Eisen J.A."/>
            <person name="Holcombe L.J."/>
            <person name="O'Flynn C."/>
        </authorList>
    </citation>
    <scope>NUCLEOTIDE SEQUENCE [LARGE SCALE GENOMIC DNA]</scope>
    <source>
        <strain evidence="2 3">OH2822_COT-296</strain>
    </source>
</reference>
<dbReference type="Proteomes" id="UP000280935">
    <property type="component" value="Unassembled WGS sequence"/>
</dbReference>
<evidence type="ECO:0000313" key="2">
    <source>
        <dbReference type="EMBL" id="RRD50915.1"/>
    </source>
</evidence>
<feature type="domain" description="Glycoside hydrolase 123 catalytic" evidence="1">
    <location>
        <begin position="178"/>
        <end position="503"/>
    </location>
</feature>
<dbReference type="InterPro" id="IPR025150">
    <property type="entry name" value="GH123_cat"/>
</dbReference>
<dbReference type="EMBL" id="RQYT01000003">
    <property type="protein sequence ID" value="RRD50915.1"/>
    <property type="molecule type" value="Genomic_DNA"/>
</dbReference>
<dbReference type="SUPFAM" id="SSF48452">
    <property type="entry name" value="TPR-like"/>
    <property type="match status" value="1"/>
</dbReference>
<sequence length="765" mass="84841">MTAQFTVLSPLAHVPPGGPVGPEVEALMTWSDEPARFLVAWRLPETRNSRVEQRFRLAVEAPGCDIEVTRAELVPVQIPHFEGNTTGFIADAPTLLPDPLLPVDDGHAHVEVTLAATHLGWHCLHVVLHPAGDTTVRVTGSLVDEWDGTPSPLGVREIPLLRVLPTLTAPDGPWFSQWLHPDCLLHAYDVTPFSEEHWNTIAAHLRCAAAMGVTGTIAPLWAPALDTAEGTYRPDVQLLRISCSPSGEYTFDADRARRFLGLMVAAGMRHVETPPLFTQWGARCAPPIRVARDGADPELRFGWHTPADDETYLAFLDQLLPFVRGLLAEFPTLTPFVHISDEPDPATAERFGEARRRLREALGDLPTLDALSEPAFRDLVDEPVVATDAVPRWRDAGVEPNWVYHCVIQADLANRFIAMDPSRIRMIGLQLFTTGANGFLHWGFDFYFRALSRGPLDPWRDTSAGGCFPSGDAFVVYPGPGLEPIRSLRWWQIRDAFRDWALFTHATELLGREHVVATLTRGQPMDHTTFLDAATYEERRNTLIDRLTMEGRIAEDLLLSRALVAAEPTLENVRRLSTALHQVAQLAIAQERWDEVEAYYLEFLTHIRAVEAREGGLEAKQGLAIALDELADLAMLREDWEKAHGYYTESLEIQRGIALAQPGFDALHDLQIALDNVGDVAAERADWASAVAHYAESAAIARRIVAEHPGEQPRVDLAVGLRNLSHATAELGMIDEARRLALEARDLAAPLNRPDLLAWIEELLA</sequence>
<organism evidence="2 3">
    <name type="scientific">Arachnia propionica</name>
    <dbReference type="NCBI Taxonomy" id="1750"/>
    <lineage>
        <taxon>Bacteria</taxon>
        <taxon>Bacillati</taxon>
        <taxon>Actinomycetota</taxon>
        <taxon>Actinomycetes</taxon>
        <taxon>Propionibacteriales</taxon>
        <taxon>Propionibacteriaceae</taxon>
        <taxon>Arachnia</taxon>
    </lineage>
</organism>
<protein>
    <submittedName>
        <fullName evidence="2">DUF4091 domain-containing protein</fullName>
    </submittedName>
</protein>
<name>A0A3P1WXK5_9ACTN</name>
<accession>A0A3P1WXK5</accession>
<proteinExistence type="predicted"/>
<gene>
    <name evidence="2" type="ORF">EII35_02370</name>
</gene>
<dbReference type="AlphaFoldDB" id="A0A3P1WXK5"/>
<dbReference type="Pfam" id="PF13320">
    <property type="entry name" value="GH123_cat"/>
    <property type="match status" value="1"/>
</dbReference>
<evidence type="ECO:0000259" key="1">
    <source>
        <dbReference type="Pfam" id="PF13320"/>
    </source>
</evidence>
<dbReference type="Gene3D" id="1.25.40.10">
    <property type="entry name" value="Tetratricopeptide repeat domain"/>
    <property type="match status" value="1"/>
</dbReference>
<dbReference type="InterPro" id="IPR011990">
    <property type="entry name" value="TPR-like_helical_dom_sf"/>
</dbReference>
<dbReference type="OrthoDB" id="197680at2"/>